<protein>
    <recommendedName>
        <fullName evidence="3">MazG-like protein</fullName>
    </recommendedName>
</protein>
<organism evidence="1 2">
    <name type="scientific">Epilithonimonas lactis</name>
    <dbReference type="NCBI Taxonomy" id="421072"/>
    <lineage>
        <taxon>Bacteria</taxon>
        <taxon>Pseudomonadati</taxon>
        <taxon>Bacteroidota</taxon>
        <taxon>Flavobacteriia</taxon>
        <taxon>Flavobacteriales</taxon>
        <taxon>Weeksellaceae</taxon>
        <taxon>Chryseobacterium group</taxon>
        <taxon>Epilithonimonas</taxon>
    </lineage>
</organism>
<dbReference type="AlphaFoldDB" id="A0A085BHW3"/>
<name>A0A085BHW3_9FLAO</name>
<reference evidence="1 2" key="1">
    <citation type="submission" date="2014-07" db="EMBL/GenBank/DDBJ databases">
        <title>Epilithonimonas lactis LMG 22401 Genome.</title>
        <authorList>
            <person name="Pipes S.E."/>
            <person name="Stropko S.J."/>
        </authorList>
    </citation>
    <scope>NUCLEOTIDE SEQUENCE [LARGE SCALE GENOMIC DNA]</scope>
    <source>
        <strain evidence="1 2">LMG 24401</strain>
    </source>
</reference>
<dbReference type="Gene3D" id="1.10.287.1080">
    <property type="entry name" value="MazG-like"/>
    <property type="match status" value="1"/>
</dbReference>
<dbReference type="RefSeq" id="WP_034975408.1">
    <property type="nucleotide sequence ID" value="NZ_FOFI01000003.1"/>
</dbReference>
<evidence type="ECO:0008006" key="3">
    <source>
        <dbReference type="Google" id="ProtNLM"/>
    </source>
</evidence>
<dbReference type="Proteomes" id="UP000028623">
    <property type="component" value="Unassembled WGS sequence"/>
</dbReference>
<dbReference type="EMBL" id="JPLY01000003">
    <property type="protein sequence ID" value="KFC22058.1"/>
    <property type="molecule type" value="Genomic_DNA"/>
</dbReference>
<dbReference type="CDD" id="cd11543">
    <property type="entry name" value="NTP-PPase_u6"/>
    <property type="match status" value="1"/>
</dbReference>
<keyword evidence="2" id="KW-1185">Reference proteome</keyword>
<dbReference type="STRING" id="421072.SAMN04488097_2382"/>
<accession>A0A085BHW3</accession>
<sequence length="105" mass="12285">MANDNFNEIIERSIKIRKSYHELELKQNGKVWTIEQDALGFLSDAGLVGRNTMSHEKTWSKANSDEELEHKLAESIWWIINLSDRMDIDIKVAMDKFLTKTENLF</sequence>
<evidence type="ECO:0000313" key="2">
    <source>
        <dbReference type="Proteomes" id="UP000028623"/>
    </source>
</evidence>
<gene>
    <name evidence="1" type="ORF">IO89_08840</name>
</gene>
<proteinExistence type="predicted"/>
<evidence type="ECO:0000313" key="1">
    <source>
        <dbReference type="EMBL" id="KFC22058.1"/>
    </source>
</evidence>
<dbReference type="OrthoDB" id="196226at2"/>
<dbReference type="eggNOG" id="COG1694">
    <property type="taxonomic scope" value="Bacteria"/>
</dbReference>
<comment type="caution">
    <text evidence="1">The sequence shown here is derived from an EMBL/GenBank/DDBJ whole genome shotgun (WGS) entry which is preliminary data.</text>
</comment>